<dbReference type="AlphaFoldDB" id="A0A3B1JYD6"/>
<evidence type="ECO:0000313" key="2">
    <source>
        <dbReference type="Proteomes" id="UP000018467"/>
    </source>
</evidence>
<dbReference type="OrthoDB" id="10626037at2759"/>
<keyword evidence="2" id="KW-1185">Reference proteome</keyword>
<organism evidence="1 2">
    <name type="scientific">Astyanax mexicanus</name>
    <name type="common">Blind cave fish</name>
    <name type="synonym">Astyanax fasciatus mexicanus</name>
    <dbReference type="NCBI Taxonomy" id="7994"/>
    <lineage>
        <taxon>Eukaryota</taxon>
        <taxon>Metazoa</taxon>
        <taxon>Chordata</taxon>
        <taxon>Craniata</taxon>
        <taxon>Vertebrata</taxon>
        <taxon>Euteleostomi</taxon>
        <taxon>Actinopterygii</taxon>
        <taxon>Neopterygii</taxon>
        <taxon>Teleostei</taxon>
        <taxon>Ostariophysi</taxon>
        <taxon>Characiformes</taxon>
        <taxon>Characoidei</taxon>
        <taxon>Acestrorhamphidae</taxon>
        <taxon>Acestrorhamphinae</taxon>
        <taxon>Astyanax</taxon>
    </lineage>
</organism>
<dbReference type="InParanoid" id="A0A3B1JYD6"/>
<proteinExistence type="predicted"/>
<reference evidence="2" key="2">
    <citation type="journal article" date="2014" name="Nat. Commun.">
        <title>The cavefish genome reveals candidate genes for eye loss.</title>
        <authorList>
            <person name="McGaugh S.E."/>
            <person name="Gross J.B."/>
            <person name="Aken B."/>
            <person name="Blin M."/>
            <person name="Borowsky R."/>
            <person name="Chalopin D."/>
            <person name="Hinaux H."/>
            <person name="Jeffery W.R."/>
            <person name="Keene A."/>
            <person name="Ma L."/>
            <person name="Minx P."/>
            <person name="Murphy D."/>
            <person name="O'Quin K.E."/>
            <person name="Retaux S."/>
            <person name="Rohner N."/>
            <person name="Searle S.M."/>
            <person name="Stahl B.A."/>
            <person name="Tabin C."/>
            <person name="Volff J.N."/>
            <person name="Yoshizawa M."/>
            <person name="Warren W.C."/>
        </authorList>
    </citation>
    <scope>NUCLEOTIDE SEQUENCE [LARGE SCALE GENOMIC DNA]</scope>
    <source>
        <strain evidence="2">female</strain>
    </source>
</reference>
<accession>A0A3B1JYD6</accession>
<dbReference type="Ensembl" id="ENSAMXT00000040149.1">
    <property type="protein sequence ID" value="ENSAMXP00000046721.1"/>
    <property type="gene ID" value="ENSAMXG00000033641.1"/>
</dbReference>
<evidence type="ECO:0000313" key="1">
    <source>
        <dbReference type="Ensembl" id="ENSAMXP00000046721.1"/>
    </source>
</evidence>
<dbReference type="GeneTree" id="ENSGT00940000178841"/>
<dbReference type="Bgee" id="ENSAMXG00000033641">
    <property type="expression patterns" value="Expressed in brain and 2 other cell types or tissues"/>
</dbReference>
<sequence>MHTQFLVVQHAVDRDDASLGVNLKHLLGEVGHKVNEGVHNLTVRSLIRVCGVQVDDEGVHWGVLHHVHSVHRLVEHRVVVVGVQHLDIELHCASLGWVASILGCNLEGVVRLTFSVQHFLHDKLGNLGPITPSLDLQSEDVVGGDGVGLDAIASCIWVAGTLQRVACARCSILRDLQVNSRGGKARCIVIHVNDLNLDHADLHGV</sequence>
<reference evidence="1" key="3">
    <citation type="submission" date="2025-08" db="UniProtKB">
        <authorList>
            <consortium name="Ensembl"/>
        </authorList>
    </citation>
    <scope>IDENTIFICATION</scope>
</reference>
<reference evidence="2" key="1">
    <citation type="submission" date="2013-03" db="EMBL/GenBank/DDBJ databases">
        <authorList>
            <person name="Jeffery W."/>
            <person name="Warren W."/>
            <person name="Wilson R.K."/>
        </authorList>
    </citation>
    <scope>NUCLEOTIDE SEQUENCE</scope>
    <source>
        <strain evidence="2">female</strain>
    </source>
</reference>
<dbReference type="Proteomes" id="UP000018467">
    <property type="component" value="Unassembled WGS sequence"/>
</dbReference>
<reference evidence="1" key="4">
    <citation type="submission" date="2025-09" db="UniProtKB">
        <authorList>
            <consortium name="Ensembl"/>
        </authorList>
    </citation>
    <scope>IDENTIFICATION</scope>
</reference>
<name>A0A3B1JYD6_ASTMX</name>
<protein>
    <submittedName>
        <fullName evidence="1">Uncharacterized protein</fullName>
    </submittedName>
</protein>